<comment type="caution">
    <text evidence="2">The sequence shown here is derived from an EMBL/GenBank/DDBJ whole genome shotgun (WGS) entry which is preliminary data.</text>
</comment>
<evidence type="ECO:0000313" key="2">
    <source>
        <dbReference type="EMBL" id="KAJ5089837.1"/>
    </source>
</evidence>
<dbReference type="Pfam" id="PF13489">
    <property type="entry name" value="Methyltransf_23"/>
    <property type="match status" value="1"/>
</dbReference>
<reference evidence="2" key="1">
    <citation type="submission" date="2022-11" db="EMBL/GenBank/DDBJ databases">
        <authorList>
            <person name="Petersen C."/>
        </authorList>
    </citation>
    <scope>NUCLEOTIDE SEQUENCE</scope>
    <source>
        <strain evidence="2">IBT 30761</strain>
    </source>
</reference>
<organism evidence="2 3">
    <name type="scientific">Penicillium argentinense</name>
    <dbReference type="NCBI Taxonomy" id="1131581"/>
    <lineage>
        <taxon>Eukaryota</taxon>
        <taxon>Fungi</taxon>
        <taxon>Dikarya</taxon>
        <taxon>Ascomycota</taxon>
        <taxon>Pezizomycotina</taxon>
        <taxon>Eurotiomycetes</taxon>
        <taxon>Eurotiomycetidae</taxon>
        <taxon>Eurotiales</taxon>
        <taxon>Aspergillaceae</taxon>
        <taxon>Penicillium</taxon>
    </lineage>
</organism>
<dbReference type="Gene3D" id="3.40.50.150">
    <property type="entry name" value="Vaccinia Virus protein VP39"/>
    <property type="match status" value="1"/>
</dbReference>
<dbReference type="RefSeq" id="XP_056471819.1">
    <property type="nucleotide sequence ID" value="XM_056621013.1"/>
</dbReference>
<feature type="coiled-coil region" evidence="1">
    <location>
        <begin position="252"/>
        <end position="279"/>
    </location>
</feature>
<protein>
    <recommendedName>
        <fullName evidence="4">LaeA-like methyltransferase</fullName>
    </recommendedName>
</protein>
<dbReference type="PANTHER" id="PTHR43591:SF50">
    <property type="entry name" value="METHYLTRANSFERASE DOMAIN-CONTAINING PROTEIN-RELATED"/>
    <property type="match status" value="1"/>
</dbReference>
<dbReference type="GeneID" id="81359992"/>
<dbReference type="PANTHER" id="PTHR43591">
    <property type="entry name" value="METHYLTRANSFERASE"/>
    <property type="match status" value="1"/>
</dbReference>
<sequence length="295" mass="32865">MSGPAMENHSLSEDSIYLLSRDAAETERLNKQHHFLTALLGSNLIHPSIPKNSILAVADLGTGTGIWLEELAKNLPAVSPLDLQGFDISPSQFPPSHELHGPRNERIPLAVHDSLKPYPSEHQGRYDLVHIRLLTAGLKRDDYATVLKNARDLLKPHGYIQWEEVDETAFCTDKVPELPAITQIRQSVIKAMLAMGLSPFAPKRVHEEISKGGFENIRCETYTVAGREDLRQVATKWVVNVMQALLTPALMITGEAKNKDEAEDKVEALVDEFEMHCENALPLINFSIVVAQRLD</sequence>
<dbReference type="CDD" id="cd02440">
    <property type="entry name" value="AdoMet_MTases"/>
    <property type="match status" value="1"/>
</dbReference>
<accession>A0A9W9K2K9</accession>
<name>A0A9W9K2K9_9EURO</name>
<dbReference type="SUPFAM" id="SSF53335">
    <property type="entry name" value="S-adenosyl-L-methionine-dependent methyltransferases"/>
    <property type="match status" value="1"/>
</dbReference>
<dbReference type="InterPro" id="IPR029063">
    <property type="entry name" value="SAM-dependent_MTases_sf"/>
</dbReference>
<keyword evidence="3" id="KW-1185">Reference proteome</keyword>
<reference evidence="2" key="2">
    <citation type="journal article" date="2023" name="IMA Fungus">
        <title>Comparative genomic study of the Penicillium genus elucidates a diverse pangenome and 15 lateral gene transfer events.</title>
        <authorList>
            <person name="Petersen C."/>
            <person name="Sorensen T."/>
            <person name="Nielsen M.R."/>
            <person name="Sondergaard T.E."/>
            <person name="Sorensen J.L."/>
            <person name="Fitzpatrick D.A."/>
            <person name="Frisvad J.C."/>
            <person name="Nielsen K.L."/>
        </authorList>
    </citation>
    <scope>NUCLEOTIDE SEQUENCE</scope>
    <source>
        <strain evidence="2">IBT 30761</strain>
    </source>
</reference>
<evidence type="ECO:0008006" key="4">
    <source>
        <dbReference type="Google" id="ProtNLM"/>
    </source>
</evidence>
<dbReference type="Proteomes" id="UP001149074">
    <property type="component" value="Unassembled WGS sequence"/>
</dbReference>
<proteinExistence type="predicted"/>
<evidence type="ECO:0000256" key="1">
    <source>
        <dbReference type="SAM" id="Coils"/>
    </source>
</evidence>
<gene>
    <name evidence="2" type="ORF">N7532_008521</name>
</gene>
<evidence type="ECO:0000313" key="3">
    <source>
        <dbReference type="Proteomes" id="UP001149074"/>
    </source>
</evidence>
<dbReference type="AlphaFoldDB" id="A0A9W9K2K9"/>
<keyword evidence="1" id="KW-0175">Coiled coil</keyword>
<dbReference type="EMBL" id="JAPQKI010000009">
    <property type="protein sequence ID" value="KAJ5089837.1"/>
    <property type="molecule type" value="Genomic_DNA"/>
</dbReference>
<dbReference type="OrthoDB" id="417697at2759"/>